<dbReference type="EMBL" id="CABN01000153">
    <property type="protein sequence ID" value="CBI00617.1"/>
    <property type="molecule type" value="Genomic_DNA"/>
</dbReference>
<evidence type="ECO:0000313" key="1">
    <source>
        <dbReference type="EMBL" id="CBI00617.1"/>
    </source>
</evidence>
<dbReference type="AlphaFoldDB" id="E6Q0A8"/>
<proteinExistence type="predicted"/>
<name>E6Q0A8_9ZZZZ</name>
<reference evidence="1" key="1">
    <citation type="submission" date="2009-10" db="EMBL/GenBank/DDBJ databases">
        <title>Diversity of trophic interactions inside an arsenic-rich microbial ecosystem.</title>
        <authorList>
            <person name="Bertin P.N."/>
            <person name="Heinrich-Salmeron A."/>
            <person name="Pelletier E."/>
            <person name="Goulhen-Chollet F."/>
            <person name="Arsene-Ploetze F."/>
            <person name="Gallien S."/>
            <person name="Calteau A."/>
            <person name="Vallenet D."/>
            <person name="Casiot C."/>
            <person name="Chane-Woon-Ming B."/>
            <person name="Giloteaux L."/>
            <person name="Barakat M."/>
            <person name="Bonnefoy V."/>
            <person name="Bruneel O."/>
            <person name="Chandler M."/>
            <person name="Cleiss J."/>
            <person name="Duran R."/>
            <person name="Elbaz-Poulichet F."/>
            <person name="Fonknechten N."/>
            <person name="Lauga B."/>
            <person name="Mornico D."/>
            <person name="Ortet P."/>
            <person name="Schaeffer C."/>
            <person name="Siguier P."/>
            <person name="Alexander Thil Smith A."/>
            <person name="Van Dorsselaer A."/>
            <person name="Weissenbach J."/>
            <person name="Medigue C."/>
            <person name="Le Paslier D."/>
        </authorList>
    </citation>
    <scope>NUCLEOTIDE SEQUENCE</scope>
</reference>
<sequence>MPRPLLLPLLLLLLLLFCLSFPQGICCQIASNYPPICHNTPNGEIPMSAHPVQTRKQIFQEVAAGPLLSGNLCKLPPDAHFLKLTHLECIFNHLRAFASARSR</sequence>
<organism evidence="1">
    <name type="scientific">mine drainage metagenome</name>
    <dbReference type="NCBI Taxonomy" id="410659"/>
    <lineage>
        <taxon>unclassified sequences</taxon>
        <taxon>metagenomes</taxon>
        <taxon>ecological metagenomes</taxon>
    </lineage>
</organism>
<accession>E6Q0A8</accession>
<gene>
    <name evidence="1" type="ORF">CARN3_0163</name>
</gene>
<comment type="caution">
    <text evidence="1">The sequence shown here is derived from an EMBL/GenBank/DDBJ whole genome shotgun (WGS) entry which is preliminary data.</text>
</comment>
<protein>
    <submittedName>
        <fullName evidence="1">Uncharacterized protein</fullName>
    </submittedName>
</protein>